<organism evidence="12 13">
    <name type="scientific">Ventrimonas faecis</name>
    <dbReference type="NCBI Taxonomy" id="3133170"/>
    <lineage>
        <taxon>Bacteria</taxon>
        <taxon>Bacillati</taxon>
        <taxon>Bacillota</taxon>
        <taxon>Clostridia</taxon>
        <taxon>Lachnospirales</taxon>
        <taxon>Lachnospiraceae</taxon>
        <taxon>Ventrimonas</taxon>
    </lineage>
</organism>
<dbReference type="HAMAP" id="MF_00230">
    <property type="entry name" value="CobT"/>
    <property type="match status" value="1"/>
</dbReference>
<dbReference type="NCBIfam" id="TIGR03160">
    <property type="entry name" value="cobT_DBIPRT"/>
    <property type="match status" value="1"/>
</dbReference>
<dbReference type="InterPro" id="IPR003200">
    <property type="entry name" value="Nict_dMeBzImd_PRibTrfase"/>
</dbReference>
<evidence type="ECO:0000256" key="8">
    <source>
        <dbReference type="ARBA" id="ARBA00022679"/>
    </source>
</evidence>
<evidence type="ECO:0000256" key="4">
    <source>
        <dbReference type="ARBA" id="ARBA00011991"/>
    </source>
</evidence>
<dbReference type="CDD" id="cd02439">
    <property type="entry name" value="DMB-PRT_CobT"/>
    <property type="match status" value="1"/>
</dbReference>
<evidence type="ECO:0000256" key="10">
    <source>
        <dbReference type="ARBA" id="ARBA00047340"/>
    </source>
</evidence>
<keyword evidence="13" id="KW-1185">Reference proteome</keyword>
<dbReference type="RefSeq" id="WP_349230229.1">
    <property type="nucleotide sequence ID" value="NZ_JBBMFJ010000034.1"/>
</dbReference>
<evidence type="ECO:0000313" key="13">
    <source>
        <dbReference type="Proteomes" id="UP001437460"/>
    </source>
</evidence>
<sequence>MEQYLEEQLRCLCRSVRAADDRAVEAAKHHWDGIAKPLHGLGRFEDLLTKVAGIQNTEDIRMDRKAVVVFCADNGVVAEGVTQTDSSVTAVVTENFARGIASVNRMASVAGADVIPVDIGVMGEIKEPGVRNCRIANGTNNMRKEPAMSREQALEAIHTGIRLASELKDTGYDLLAVGEMGIGNTTTSSAVASVLLQAPVEIVTGRGAGLSNAGLEKKIEVIKEAIALHHPDPEDPMAVLESVGGFDIAGMCGLMLGGAIYRIPVVLDGLISLMAALLAQKFCPLVTDFLLPSHMGKEPACGMAMEKLGLEASIYGNLALGEGTGAVMLFPLLDMAEAVYRENSTFEDIHVGAYQNFEEDAAQKTAHTETDSFEKEEQA</sequence>
<evidence type="ECO:0000256" key="2">
    <source>
        <dbReference type="ARBA" id="ARBA00005049"/>
    </source>
</evidence>
<dbReference type="SUPFAM" id="SSF52733">
    <property type="entry name" value="Nicotinate mononucleotide:5,6-dimethylbenzimidazole phosphoribosyltransferase (CobT)"/>
    <property type="match status" value="1"/>
</dbReference>
<comment type="pathway">
    <text evidence="2 11">Nucleoside biosynthesis; alpha-ribazole biosynthesis; alpha-ribazole from 5,6-dimethylbenzimidazole: step 1/2.</text>
</comment>
<dbReference type="PANTHER" id="PTHR43463:SF1">
    <property type="entry name" value="NICOTINATE-NUCLEOTIDE--DIMETHYLBENZIMIDAZOLE PHOSPHORIBOSYLTRANSFERASE"/>
    <property type="match status" value="1"/>
</dbReference>
<reference evidence="12 13" key="1">
    <citation type="submission" date="2024-03" db="EMBL/GenBank/DDBJ databases">
        <title>Human intestinal bacterial collection.</title>
        <authorList>
            <person name="Pauvert C."/>
            <person name="Hitch T.C.A."/>
            <person name="Clavel T."/>
        </authorList>
    </citation>
    <scope>NUCLEOTIDE SEQUENCE [LARGE SCALE GENOMIC DNA]</scope>
    <source>
        <strain evidence="12 13">CLA-AP-H27</strain>
    </source>
</reference>
<name>A0ABV1HPE2_9FIRM</name>
<evidence type="ECO:0000256" key="5">
    <source>
        <dbReference type="ARBA" id="ARBA00015486"/>
    </source>
</evidence>
<evidence type="ECO:0000256" key="9">
    <source>
        <dbReference type="ARBA" id="ARBA00030686"/>
    </source>
</evidence>
<dbReference type="InterPro" id="IPR036087">
    <property type="entry name" value="Nict_dMeBzImd_PRibTrfase_sf"/>
</dbReference>
<proteinExistence type="inferred from homology"/>
<accession>A0ABV1HPE2</accession>
<keyword evidence="8 11" id="KW-0808">Transferase</keyword>
<evidence type="ECO:0000256" key="3">
    <source>
        <dbReference type="ARBA" id="ARBA00007110"/>
    </source>
</evidence>
<evidence type="ECO:0000256" key="7">
    <source>
        <dbReference type="ARBA" id="ARBA00022676"/>
    </source>
</evidence>
<comment type="catalytic activity">
    <reaction evidence="10 11">
        <text>5,6-dimethylbenzimidazole + nicotinate beta-D-ribonucleotide = alpha-ribazole 5'-phosphate + nicotinate + H(+)</text>
        <dbReference type="Rhea" id="RHEA:11196"/>
        <dbReference type="ChEBI" id="CHEBI:15378"/>
        <dbReference type="ChEBI" id="CHEBI:15890"/>
        <dbReference type="ChEBI" id="CHEBI:32544"/>
        <dbReference type="ChEBI" id="CHEBI:57502"/>
        <dbReference type="ChEBI" id="CHEBI:57918"/>
        <dbReference type="EC" id="2.4.2.21"/>
    </reaction>
</comment>
<comment type="function">
    <text evidence="1 11">Catalyzes the synthesis of alpha-ribazole-5'-phosphate from nicotinate mononucleotide (NAMN) and 5,6-dimethylbenzimidazole (DMB).</text>
</comment>
<dbReference type="Pfam" id="PF02277">
    <property type="entry name" value="DBI_PRT"/>
    <property type="match status" value="1"/>
</dbReference>
<evidence type="ECO:0000256" key="1">
    <source>
        <dbReference type="ARBA" id="ARBA00002197"/>
    </source>
</evidence>
<dbReference type="EMBL" id="JBBMFJ010000034">
    <property type="protein sequence ID" value="MEQ2564185.1"/>
    <property type="molecule type" value="Genomic_DNA"/>
</dbReference>
<gene>
    <name evidence="11 12" type="primary">cobT</name>
    <name evidence="12" type="ORF">WMO41_13610</name>
</gene>
<dbReference type="Gene3D" id="1.10.1610.10">
    <property type="match status" value="1"/>
</dbReference>
<dbReference type="InterPro" id="IPR023195">
    <property type="entry name" value="Nict_dMeBzImd_PRibTrfase_N"/>
</dbReference>
<dbReference type="InterPro" id="IPR017846">
    <property type="entry name" value="Nict_dMeBzImd_PRibTrfase_bact"/>
</dbReference>
<evidence type="ECO:0000313" key="12">
    <source>
        <dbReference type="EMBL" id="MEQ2564185.1"/>
    </source>
</evidence>
<dbReference type="Gene3D" id="3.40.50.10210">
    <property type="match status" value="1"/>
</dbReference>
<dbReference type="EC" id="2.4.2.21" evidence="4 11"/>
<evidence type="ECO:0000256" key="11">
    <source>
        <dbReference type="HAMAP-Rule" id="MF_00230"/>
    </source>
</evidence>
<protein>
    <recommendedName>
        <fullName evidence="5 11">Nicotinate-nucleotide--dimethylbenzimidazole phosphoribosyltransferase</fullName>
        <shortName evidence="11">NN:DBI PRT</shortName>
        <ecNumber evidence="4 11">2.4.2.21</ecNumber>
    </recommendedName>
    <alternativeName>
        <fullName evidence="9 11">N(1)-alpha-phosphoribosyltransferase</fullName>
    </alternativeName>
</protein>
<dbReference type="Proteomes" id="UP001437460">
    <property type="component" value="Unassembled WGS sequence"/>
</dbReference>
<evidence type="ECO:0000256" key="6">
    <source>
        <dbReference type="ARBA" id="ARBA00022573"/>
    </source>
</evidence>
<keyword evidence="7 11" id="KW-0328">Glycosyltransferase</keyword>
<dbReference type="PANTHER" id="PTHR43463">
    <property type="entry name" value="NICOTINATE-NUCLEOTIDE--DIMETHYLBENZIMIDAZOLE PHOSPHORIBOSYLTRANSFERASE"/>
    <property type="match status" value="1"/>
</dbReference>
<feature type="active site" description="Proton acceptor" evidence="11">
    <location>
        <position position="322"/>
    </location>
</feature>
<comment type="caution">
    <text evidence="12">The sequence shown here is derived from an EMBL/GenBank/DDBJ whole genome shotgun (WGS) entry which is preliminary data.</text>
</comment>
<keyword evidence="6 11" id="KW-0169">Cobalamin biosynthesis</keyword>
<dbReference type="GO" id="GO:0008939">
    <property type="term" value="F:nicotinate-nucleotide-dimethylbenzimidazole phosphoribosyltransferase activity"/>
    <property type="evidence" value="ECO:0007669"/>
    <property type="project" value="UniProtKB-EC"/>
</dbReference>
<comment type="similarity">
    <text evidence="3 11">Belongs to the CobT family.</text>
</comment>
<dbReference type="NCBIfam" id="NF000996">
    <property type="entry name" value="PRK00105.1"/>
    <property type="match status" value="1"/>
</dbReference>